<gene>
    <name evidence="1" type="ORF">ACFQU0_10045</name>
</gene>
<protein>
    <submittedName>
        <fullName evidence="1">Nuclease domain-containing protein</fullName>
    </submittedName>
</protein>
<organism evidence="1 2">
    <name type="scientific">Hydrogenophaga defluvii</name>
    <dbReference type="NCBI Taxonomy" id="249410"/>
    <lineage>
        <taxon>Bacteria</taxon>
        <taxon>Pseudomonadati</taxon>
        <taxon>Pseudomonadota</taxon>
        <taxon>Betaproteobacteria</taxon>
        <taxon>Burkholderiales</taxon>
        <taxon>Comamonadaceae</taxon>
        <taxon>Hydrogenophaga</taxon>
    </lineage>
</organism>
<sequence>MLKRTGWVRRFKAREPEEVCAAPPAPCRPHPATARAVMARVDESARPVPKPEVHRNRHLLDMAQGKPCLFRWMDNCERTGGTTTVAAHENSHEAGKAGARKANDERSAWACAACHTAYDQGPATAMVKKQVFMIAMDRQIKAWQRIAADKNEKPADRRASRWALEQWGIAS</sequence>
<evidence type="ECO:0000313" key="1">
    <source>
        <dbReference type="EMBL" id="MFC7460769.1"/>
    </source>
</evidence>
<proteinExistence type="predicted"/>
<keyword evidence="2" id="KW-1185">Reference proteome</keyword>
<dbReference type="Gene3D" id="3.30.50.20">
    <property type="entry name" value="prophage-derive protein ybcO"/>
    <property type="match status" value="1"/>
</dbReference>
<dbReference type="EMBL" id="JBHTBZ010000020">
    <property type="protein sequence ID" value="MFC7460769.1"/>
    <property type="molecule type" value="Genomic_DNA"/>
</dbReference>
<dbReference type="Pfam" id="PF07102">
    <property type="entry name" value="YbcO"/>
    <property type="match status" value="1"/>
</dbReference>
<dbReference type="RefSeq" id="WP_382200334.1">
    <property type="nucleotide sequence ID" value="NZ_JBHTBZ010000020.1"/>
</dbReference>
<dbReference type="Proteomes" id="UP001596457">
    <property type="component" value="Unassembled WGS sequence"/>
</dbReference>
<evidence type="ECO:0000313" key="2">
    <source>
        <dbReference type="Proteomes" id="UP001596457"/>
    </source>
</evidence>
<dbReference type="InterPro" id="IPR010774">
    <property type="entry name" value="YbcO"/>
</dbReference>
<name>A0ABW2SBC7_9BURK</name>
<accession>A0ABW2SBC7</accession>
<comment type="caution">
    <text evidence="1">The sequence shown here is derived from an EMBL/GenBank/DDBJ whole genome shotgun (WGS) entry which is preliminary data.</text>
</comment>
<reference evidence="2" key="1">
    <citation type="journal article" date="2019" name="Int. J. Syst. Evol. Microbiol.">
        <title>The Global Catalogue of Microorganisms (GCM) 10K type strain sequencing project: providing services to taxonomists for standard genome sequencing and annotation.</title>
        <authorList>
            <consortium name="The Broad Institute Genomics Platform"/>
            <consortium name="The Broad Institute Genome Sequencing Center for Infectious Disease"/>
            <person name="Wu L."/>
            <person name="Ma J."/>
        </authorList>
    </citation>
    <scope>NUCLEOTIDE SEQUENCE [LARGE SCALE GENOMIC DNA]</scope>
    <source>
        <strain evidence="2">CCUG 53903</strain>
    </source>
</reference>